<dbReference type="FunFam" id="3.40.50.720:FF:000084">
    <property type="entry name" value="Short-chain dehydrogenase reductase"/>
    <property type="match status" value="1"/>
</dbReference>
<dbReference type="PRINTS" id="PR00080">
    <property type="entry name" value="SDRFAMILY"/>
</dbReference>
<dbReference type="InterPro" id="IPR036291">
    <property type="entry name" value="NAD(P)-bd_dom_sf"/>
</dbReference>
<evidence type="ECO:0000256" key="3">
    <source>
        <dbReference type="RuleBase" id="RU000363"/>
    </source>
</evidence>
<dbReference type="SUPFAM" id="SSF51735">
    <property type="entry name" value="NAD(P)-binding Rossmann-fold domains"/>
    <property type="match status" value="1"/>
</dbReference>
<dbReference type="PANTHER" id="PTHR43669:SF3">
    <property type="entry name" value="ALCOHOL DEHYDROGENASE, PUTATIVE (AFU_ORTHOLOGUE AFUA_3G03445)-RELATED"/>
    <property type="match status" value="1"/>
</dbReference>
<dbReference type="PRINTS" id="PR00081">
    <property type="entry name" value="GDHRDH"/>
</dbReference>
<dbReference type="AlphaFoldDB" id="A0A6B1DBM8"/>
<dbReference type="InterPro" id="IPR002347">
    <property type="entry name" value="SDR_fam"/>
</dbReference>
<proteinExistence type="inferred from homology"/>
<dbReference type="EMBL" id="VXMH01000106">
    <property type="protein sequence ID" value="MYC97148.1"/>
    <property type="molecule type" value="Genomic_DNA"/>
</dbReference>
<dbReference type="InterPro" id="IPR020904">
    <property type="entry name" value="Sc_DH/Rdtase_CS"/>
</dbReference>
<dbReference type="PROSITE" id="PS00061">
    <property type="entry name" value="ADH_SHORT"/>
    <property type="match status" value="1"/>
</dbReference>
<dbReference type="CDD" id="cd05233">
    <property type="entry name" value="SDR_c"/>
    <property type="match status" value="1"/>
</dbReference>
<reference evidence="4" key="1">
    <citation type="submission" date="2019-09" db="EMBL/GenBank/DDBJ databases">
        <title>Characterisation of the sponge microbiome using genome-centric metagenomics.</title>
        <authorList>
            <person name="Engelberts J.P."/>
            <person name="Robbins S.J."/>
            <person name="De Goeij J.M."/>
            <person name="Aranda M."/>
            <person name="Bell S.C."/>
            <person name="Webster N.S."/>
        </authorList>
    </citation>
    <scope>NUCLEOTIDE SEQUENCE</scope>
    <source>
        <strain evidence="4">SB0661_bin_32</strain>
    </source>
</reference>
<comment type="caution">
    <text evidence="4">The sequence shown here is derived from an EMBL/GenBank/DDBJ whole genome shotgun (WGS) entry which is preliminary data.</text>
</comment>
<protein>
    <submittedName>
        <fullName evidence="4">SDR family oxidoreductase</fullName>
    </submittedName>
</protein>
<organism evidence="4">
    <name type="scientific">Caldilineaceae bacterium SB0661_bin_32</name>
    <dbReference type="NCBI Taxonomy" id="2605255"/>
    <lineage>
        <taxon>Bacteria</taxon>
        <taxon>Bacillati</taxon>
        <taxon>Chloroflexota</taxon>
        <taxon>Caldilineae</taxon>
        <taxon>Caldilineales</taxon>
        <taxon>Caldilineaceae</taxon>
    </lineage>
</organism>
<dbReference type="Pfam" id="PF00106">
    <property type="entry name" value="adh_short"/>
    <property type="match status" value="1"/>
</dbReference>
<dbReference type="PANTHER" id="PTHR43669">
    <property type="entry name" value="5-KETO-D-GLUCONATE 5-REDUCTASE"/>
    <property type="match status" value="1"/>
</dbReference>
<comment type="similarity">
    <text evidence="1 3">Belongs to the short-chain dehydrogenases/reductases (SDR) family.</text>
</comment>
<evidence type="ECO:0000256" key="2">
    <source>
        <dbReference type="ARBA" id="ARBA00023002"/>
    </source>
</evidence>
<accession>A0A6B1DBM8</accession>
<evidence type="ECO:0000256" key="1">
    <source>
        <dbReference type="ARBA" id="ARBA00006484"/>
    </source>
</evidence>
<sequence length="304" mass="32817">MSADRWCGTRPVILLYRARFPDQSIDGNLLPIMAERKQTRKLQGQVAIITGGGRGIGAAAGKLLAAAGASVVLTARSEDQVEAAASQIRRAGAQAIAVPCDVTNPEQIEEVVEAALSQFDRVDILVNNAGIIWPVDQVFEADPEEWAYNIHCNLVGPFQMARNVLPVMIDQGYGRIINVTSGAAENVLPGWSAYCAAKAGLNMLTRCLAAELQADGVPGVTVNALAPGMVDTDMQADVRSIDTHDSSLDFSRFHEAHRQGALLSAESAARLIYWLVGPWSRERSGQIFSRSDAHWLKQVEQDLA</sequence>
<dbReference type="Gene3D" id="3.40.50.720">
    <property type="entry name" value="NAD(P)-binding Rossmann-like Domain"/>
    <property type="match status" value="1"/>
</dbReference>
<name>A0A6B1DBM8_9CHLR</name>
<keyword evidence="2" id="KW-0560">Oxidoreductase</keyword>
<evidence type="ECO:0000313" key="4">
    <source>
        <dbReference type="EMBL" id="MYC97148.1"/>
    </source>
</evidence>
<dbReference type="GO" id="GO:0016491">
    <property type="term" value="F:oxidoreductase activity"/>
    <property type="evidence" value="ECO:0007669"/>
    <property type="project" value="UniProtKB-KW"/>
</dbReference>
<gene>
    <name evidence="4" type="ORF">F4X14_19505</name>
</gene>